<accession>A0ABS8PBV1</accession>
<evidence type="ECO:0000256" key="1">
    <source>
        <dbReference type="ARBA" id="ARBA00005254"/>
    </source>
</evidence>
<dbReference type="PANTHER" id="PTHR11941">
    <property type="entry name" value="ENOYL-COA HYDRATASE-RELATED"/>
    <property type="match status" value="1"/>
</dbReference>
<dbReference type="CDD" id="cd06558">
    <property type="entry name" value="crotonase-like"/>
    <property type="match status" value="1"/>
</dbReference>
<dbReference type="Proteomes" id="UP001199469">
    <property type="component" value="Unassembled WGS sequence"/>
</dbReference>
<comment type="caution">
    <text evidence="5">The sequence shown here is derived from an EMBL/GenBank/DDBJ whole genome shotgun (WGS) entry which is preliminary data.</text>
</comment>
<comment type="catalytic activity">
    <reaction evidence="3">
        <text>a (3S)-3-hydroxyacyl-CoA = a (2E)-enoyl-CoA + H2O</text>
        <dbReference type="Rhea" id="RHEA:16105"/>
        <dbReference type="ChEBI" id="CHEBI:15377"/>
        <dbReference type="ChEBI" id="CHEBI:57318"/>
        <dbReference type="ChEBI" id="CHEBI:58856"/>
        <dbReference type="EC" id="4.2.1.17"/>
    </reaction>
</comment>
<dbReference type="InterPro" id="IPR001753">
    <property type="entry name" value="Enoyl-CoA_hydra/iso"/>
</dbReference>
<organism evidence="5 6">
    <name type="scientific">Actinomycetospora endophytica</name>
    <dbReference type="NCBI Taxonomy" id="2291215"/>
    <lineage>
        <taxon>Bacteria</taxon>
        <taxon>Bacillati</taxon>
        <taxon>Actinomycetota</taxon>
        <taxon>Actinomycetes</taxon>
        <taxon>Pseudonocardiales</taxon>
        <taxon>Pseudonocardiaceae</taxon>
        <taxon>Actinomycetospora</taxon>
    </lineage>
</organism>
<evidence type="ECO:0000256" key="3">
    <source>
        <dbReference type="ARBA" id="ARBA00023709"/>
    </source>
</evidence>
<comment type="similarity">
    <text evidence="1">Belongs to the enoyl-CoA hydratase/isomerase family.</text>
</comment>
<gene>
    <name evidence="5" type="ORF">LQ327_16155</name>
</gene>
<protein>
    <submittedName>
        <fullName evidence="5">Enoyl-CoA hydratase-related protein</fullName>
    </submittedName>
</protein>
<dbReference type="InterPro" id="IPR029045">
    <property type="entry name" value="ClpP/crotonase-like_dom_sf"/>
</dbReference>
<sequence length="268" mass="28550">MGDTKRSGAGAPEAGHSVVTYEVVDGVAWLTIDRPDARNALSKDVRDGLWEGTHRFVADDAAAVLVLTGAGEKAFCAGGDLKEMAETSLEIPPPDFLPQFGRNVDMPKPTIAAVNGVAYAGGFLLAQQCDLVVAAEHARFAVSEVKVGRGSPWAAPLSWLVPPRVALEILLTGDPLDAARAHEVGLVNRVVAAVELREQAQQLATRIASNAPLSVRAAKRTAYLSAESSLAEAYDRAEDIWAPVYRSADAQEGPTAFREKRTPVWTGR</sequence>
<comment type="catalytic activity">
    <reaction evidence="4">
        <text>a 4-saturated-(3S)-3-hydroxyacyl-CoA = a (3E)-enoyl-CoA + H2O</text>
        <dbReference type="Rhea" id="RHEA:20724"/>
        <dbReference type="ChEBI" id="CHEBI:15377"/>
        <dbReference type="ChEBI" id="CHEBI:58521"/>
        <dbReference type="ChEBI" id="CHEBI:137480"/>
        <dbReference type="EC" id="4.2.1.17"/>
    </reaction>
</comment>
<name>A0ABS8PBV1_9PSEU</name>
<dbReference type="SUPFAM" id="SSF52096">
    <property type="entry name" value="ClpP/crotonase"/>
    <property type="match status" value="1"/>
</dbReference>
<evidence type="ECO:0000313" key="5">
    <source>
        <dbReference type="EMBL" id="MCD2194906.1"/>
    </source>
</evidence>
<dbReference type="Gene3D" id="3.90.226.10">
    <property type="entry name" value="2-enoyl-CoA Hydratase, Chain A, domain 1"/>
    <property type="match status" value="1"/>
</dbReference>
<keyword evidence="6" id="KW-1185">Reference proteome</keyword>
<reference evidence="5 6" key="1">
    <citation type="submission" date="2021-11" db="EMBL/GenBank/DDBJ databases">
        <title>Draft genome sequence of Actinomycetospora sp. SF1 isolated from the rhizosphere soil.</title>
        <authorList>
            <person name="Duangmal K."/>
            <person name="Chantavorakit T."/>
        </authorList>
    </citation>
    <scope>NUCLEOTIDE SEQUENCE [LARGE SCALE GENOMIC DNA]</scope>
    <source>
        <strain evidence="5 6">TBRC 5722</strain>
    </source>
</reference>
<dbReference type="EMBL" id="JAJNDB010000003">
    <property type="protein sequence ID" value="MCD2194906.1"/>
    <property type="molecule type" value="Genomic_DNA"/>
</dbReference>
<keyword evidence="2" id="KW-0456">Lyase</keyword>
<dbReference type="Pfam" id="PF00378">
    <property type="entry name" value="ECH_1"/>
    <property type="match status" value="1"/>
</dbReference>
<dbReference type="InterPro" id="IPR014748">
    <property type="entry name" value="Enoyl-CoA_hydra_C"/>
</dbReference>
<dbReference type="Gene3D" id="1.10.12.10">
    <property type="entry name" value="Lyase 2-enoyl-coa Hydratase, Chain A, domain 2"/>
    <property type="match status" value="1"/>
</dbReference>
<dbReference type="RefSeq" id="WP_230735468.1">
    <property type="nucleotide sequence ID" value="NZ_JAJNDB010000003.1"/>
</dbReference>
<proteinExistence type="inferred from homology"/>
<dbReference type="PANTHER" id="PTHR11941:SF54">
    <property type="entry name" value="ENOYL-COA HYDRATASE, MITOCHONDRIAL"/>
    <property type="match status" value="1"/>
</dbReference>
<evidence type="ECO:0000256" key="2">
    <source>
        <dbReference type="ARBA" id="ARBA00023239"/>
    </source>
</evidence>
<evidence type="ECO:0000256" key="4">
    <source>
        <dbReference type="ARBA" id="ARBA00023717"/>
    </source>
</evidence>
<evidence type="ECO:0000313" key="6">
    <source>
        <dbReference type="Proteomes" id="UP001199469"/>
    </source>
</evidence>